<reference evidence="4" key="1">
    <citation type="journal article" date="2019" name="Int. J. Syst. Evol. Microbiol.">
        <title>The Global Catalogue of Microorganisms (GCM) 10K type strain sequencing project: providing services to taxonomists for standard genome sequencing and annotation.</title>
        <authorList>
            <consortium name="The Broad Institute Genomics Platform"/>
            <consortium name="The Broad Institute Genome Sequencing Center for Infectious Disease"/>
            <person name="Wu L."/>
            <person name="Ma J."/>
        </authorList>
    </citation>
    <scope>NUCLEOTIDE SEQUENCE [LARGE SCALE GENOMIC DNA]</scope>
    <source>
        <strain evidence="4">JCM 17326</strain>
    </source>
</reference>
<proteinExistence type="predicted"/>
<name>A0ABP6XRH8_9ACTN</name>
<gene>
    <name evidence="3" type="ORF">GCM10022419_059270</name>
</gene>
<comment type="caution">
    <text evidence="3">The sequence shown here is derived from an EMBL/GenBank/DDBJ whole genome shotgun (WGS) entry which is preliminary data.</text>
</comment>
<organism evidence="3 4">
    <name type="scientific">Nonomuraea rosea</name>
    <dbReference type="NCBI Taxonomy" id="638574"/>
    <lineage>
        <taxon>Bacteria</taxon>
        <taxon>Bacillati</taxon>
        <taxon>Actinomycetota</taxon>
        <taxon>Actinomycetes</taxon>
        <taxon>Streptosporangiales</taxon>
        <taxon>Streptosporangiaceae</taxon>
        <taxon>Nonomuraea</taxon>
    </lineage>
</organism>
<evidence type="ECO:0000256" key="2">
    <source>
        <dbReference type="SAM" id="SignalP"/>
    </source>
</evidence>
<dbReference type="RefSeq" id="WP_345566747.1">
    <property type="nucleotide sequence ID" value="NZ_BAABDQ010000013.1"/>
</dbReference>
<feature type="signal peptide" evidence="2">
    <location>
        <begin position="1"/>
        <end position="26"/>
    </location>
</feature>
<evidence type="ECO:0008006" key="5">
    <source>
        <dbReference type="Google" id="ProtNLM"/>
    </source>
</evidence>
<dbReference type="Proteomes" id="UP001500630">
    <property type="component" value="Unassembled WGS sequence"/>
</dbReference>
<dbReference type="EMBL" id="BAABDQ010000013">
    <property type="protein sequence ID" value="GAA3570579.1"/>
    <property type="molecule type" value="Genomic_DNA"/>
</dbReference>
<feature type="chain" id="PRO_5045748880" description="SH3 domain-containing protein" evidence="2">
    <location>
        <begin position="27"/>
        <end position="169"/>
    </location>
</feature>
<evidence type="ECO:0000313" key="3">
    <source>
        <dbReference type="EMBL" id="GAA3570579.1"/>
    </source>
</evidence>
<sequence>MFKRRLAVLGAVAVLAITGLAGSAMADETPSPAAGAKVTCTTSDGKTIEIAEALPAKLKDGKFVSPDGKVTRVQSGDAIKVQKLPEGETPEGFAKTKDFVKAEDGSAEALPALPTLPAEATGTAAPTEAVPAELGEPAEKVELSQKAEPGAEAPEGFAKTVKIICKKAE</sequence>
<feature type="region of interest" description="Disordered" evidence="1">
    <location>
        <begin position="114"/>
        <end position="154"/>
    </location>
</feature>
<evidence type="ECO:0000313" key="4">
    <source>
        <dbReference type="Proteomes" id="UP001500630"/>
    </source>
</evidence>
<keyword evidence="4" id="KW-1185">Reference proteome</keyword>
<evidence type="ECO:0000256" key="1">
    <source>
        <dbReference type="SAM" id="MobiDB-lite"/>
    </source>
</evidence>
<protein>
    <recommendedName>
        <fullName evidence="5">SH3 domain-containing protein</fullName>
    </recommendedName>
</protein>
<keyword evidence="2" id="KW-0732">Signal</keyword>
<accession>A0ABP6XRH8</accession>
<feature type="compositionally biased region" description="Low complexity" evidence="1">
    <location>
        <begin position="114"/>
        <end position="134"/>
    </location>
</feature>